<reference evidence="2 3" key="1">
    <citation type="journal article" date="2020" name="Mol. Biol. Evol.">
        <title>Distinct Expression and Methylation Patterns for Genes with Different Fates following a Single Whole-Genome Duplication in Flowering Plants.</title>
        <authorList>
            <person name="Shi T."/>
            <person name="Rahmani R.S."/>
            <person name="Gugger P.F."/>
            <person name="Wang M."/>
            <person name="Li H."/>
            <person name="Zhang Y."/>
            <person name="Li Z."/>
            <person name="Wang Q."/>
            <person name="Van de Peer Y."/>
            <person name="Marchal K."/>
            <person name="Chen J."/>
        </authorList>
    </citation>
    <scope>NUCLEOTIDE SEQUENCE [LARGE SCALE GENOMIC DNA]</scope>
    <source>
        <tissue evidence="2">Leaf</tissue>
    </source>
</reference>
<feature type="region of interest" description="Disordered" evidence="1">
    <location>
        <begin position="1"/>
        <end position="23"/>
    </location>
</feature>
<organism evidence="2 3">
    <name type="scientific">Nelumbo nucifera</name>
    <name type="common">Sacred lotus</name>
    <dbReference type="NCBI Taxonomy" id="4432"/>
    <lineage>
        <taxon>Eukaryota</taxon>
        <taxon>Viridiplantae</taxon>
        <taxon>Streptophyta</taxon>
        <taxon>Embryophyta</taxon>
        <taxon>Tracheophyta</taxon>
        <taxon>Spermatophyta</taxon>
        <taxon>Magnoliopsida</taxon>
        <taxon>Proteales</taxon>
        <taxon>Nelumbonaceae</taxon>
        <taxon>Nelumbo</taxon>
    </lineage>
</organism>
<proteinExistence type="predicted"/>
<evidence type="ECO:0000313" key="2">
    <source>
        <dbReference type="EMBL" id="DAD47397.1"/>
    </source>
</evidence>
<keyword evidence="3" id="KW-1185">Reference proteome</keyword>
<name>A0A822ZR85_NELNU</name>
<gene>
    <name evidence="2" type="ORF">HUJ06_017334</name>
</gene>
<feature type="compositionally biased region" description="Basic and acidic residues" evidence="1">
    <location>
        <begin position="9"/>
        <end position="23"/>
    </location>
</feature>
<evidence type="ECO:0000256" key="1">
    <source>
        <dbReference type="SAM" id="MobiDB-lite"/>
    </source>
</evidence>
<dbReference type="Proteomes" id="UP000607653">
    <property type="component" value="Unassembled WGS sequence"/>
</dbReference>
<sequence length="23" mass="2802">MTHKCYNKITKEKHPRRESVQST</sequence>
<evidence type="ECO:0000313" key="3">
    <source>
        <dbReference type="Proteomes" id="UP000607653"/>
    </source>
</evidence>
<protein>
    <submittedName>
        <fullName evidence="2">Uncharacterized protein</fullName>
    </submittedName>
</protein>
<dbReference type="AlphaFoldDB" id="A0A822ZR85"/>
<comment type="caution">
    <text evidence="2">The sequence shown here is derived from an EMBL/GenBank/DDBJ whole genome shotgun (WGS) entry which is preliminary data.</text>
</comment>
<accession>A0A822ZR85</accession>
<dbReference type="EMBL" id="DUZY01000008">
    <property type="protein sequence ID" value="DAD47397.1"/>
    <property type="molecule type" value="Genomic_DNA"/>
</dbReference>